<dbReference type="Pfam" id="PF24681">
    <property type="entry name" value="Kelch_KLHDC2_KLHL20_DRC7"/>
    <property type="match status" value="1"/>
</dbReference>
<dbReference type="OMA" id="EMLTINV"/>
<comment type="similarity">
    <text evidence="1">Belongs to the PPP phosphatase family.</text>
</comment>
<sequence length="781" mass="88820">MTESFQKVKAYGQLPSDRFGHTMTYIAKGKAILIGGKECQIQDTTNSTGIYRFAEDIFSFEMLTKQWNSVKVQGTVPKPRAAHAAVSIKMNQIVIYGGETGGGSLASDDLYLLDLRSADDIGEWSVVPVVGITPGRRYGHTLTFTKQFLIIFGGSTGMEPINDCWCINVERKSFAWVKIECQSEQPMARVYHSASVCTNDIANETIIIFGGRSKDQQPMNDAWKLKRHADGRWDWIKVIYKLDIEQPKGRYQHTSLFFYTMLFIIGGKTGNLNEMLTINVFDTETSEWSKFKSIQRFKHASWLVDTNIFIYGGFGLSSPDIPNGAISKINLNNLLLPSKPLSNKFAQYQDALQSILTSQTSPRQRDSFRTQNYQIITQKPYIQKQAEQPFFNFSNYAIVAEEHNYQKAHNKKPMPPQIVQLNNIADLFLNRLLQPKTIINLSENNKFQFKAQDIILLCDQAEAIIKEQPILLKCNAPIKIFGDIYGQYSDLMKFFDLWGSPFLDGKDGDIEAFDYIFLGNFVDRGSHSLETICLLLALKVRYPDSIHLIRGNHEDEQVNSQFGFLEECARRLDEDPNSDDSAFARVNRLFEWLPLAAIIEGRVFCVHGGIGSQLQFAKEIENIKRPIEVIHEITNSEQQMVIDILWSDPTDSDADFGIQPNLSRDPNGDLNLVKFGPDRVINFLLKNYLQLIIRSHECVMDGFERFAGGQLITVSSTIDECGKHKNAGAILVVKKNLEIVPKLIDPKPQHYNNWIVNDDLLYDRSPKPPHWKNQGQKSCYK</sequence>
<evidence type="ECO:0000259" key="2">
    <source>
        <dbReference type="PROSITE" id="PS00125"/>
    </source>
</evidence>
<keyword evidence="4" id="KW-1185">Reference proteome</keyword>
<accession>A0A8S1T7X8</accession>
<dbReference type="InterPro" id="IPR006186">
    <property type="entry name" value="Ser/Thr-sp_prot-phosphatase"/>
</dbReference>
<dbReference type="EMBL" id="CAJJDP010000020">
    <property type="protein sequence ID" value="CAD8147747.1"/>
    <property type="molecule type" value="Genomic_DNA"/>
</dbReference>
<dbReference type="OrthoDB" id="309851at2759"/>
<dbReference type="PROSITE" id="PS00125">
    <property type="entry name" value="SER_THR_PHOSPHATASE"/>
    <property type="match status" value="1"/>
</dbReference>
<gene>
    <name evidence="3" type="ORF">POCTA_138.1.T0200180</name>
</gene>
<dbReference type="InterPro" id="IPR004843">
    <property type="entry name" value="Calcineurin-like_PHP"/>
</dbReference>
<dbReference type="PANTHER" id="PTHR46422">
    <property type="entry name" value="SERINE/THREONINE-PROTEIN PHOSPHATASE BSL3"/>
    <property type="match status" value="1"/>
</dbReference>
<dbReference type="EC" id="3.1.3.16" evidence="1"/>
<name>A0A8S1T7X8_PAROT</name>
<dbReference type="PANTHER" id="PTHR46422:SF11">
    <property type="entry name" value="SERINE_THREONINE-PROTEIN PHOSPHATASE"/>
    <property type="match status" value="1"/>
</dbReference>
<dbReference type="Pfam" id="PF00149">
    <property type="entry name" value="Metallophos"/>
    <property type="match status" value="1"/>
</dbReference>
<protein>
    <recommendedName>
        <fullName evidence="1">Serine/threonine-protein phosphatase</fullName>
        <ecNumber evidence="1">3.1.3.16</ecNumber>
    </recommendedName>
</protein>
<dbReference type="AlphaFoldDB" id="A0A8S1T7X8"/>
<organism evidence="3 4">
    <name type="scientific">Paramecium octaurelia</name>
    <dbReference type="NCBI Taxonomy" id="43137"/>
    <lineage>
        <taxon>Eukaryota</taxon>
        <taxon>Sar</taxon>
        <taxon>Alveolata</taxon>
        <taxon>Ciliophora</taxon>
        <taxon>Intramacronucleata</taxon>
        <taxon>Oligohymenophorea</taxon>
        <taxon>Peniculida</taxon>
        <taxon>Parameciidae</taxon>
        <taxon>Paramecium</taxon>
    </lineage>
</organism>
<evidence type="ECO:0000313" key="3">
    <source>
        <dbReference type="EMBL" id="CAD8147747.1"/>
    </source>
</evidence>
<comment type="catalytic activity">
    <reaction evidence="1">
        <text>O-phospho-L-threonyl-[protein] + H2O = L-threonyl-[protein] + phosphate</text>
        <dbReference type="Rhea" id="RHEA:47004"/>
        <dbReference type="Rhea" id="RHEA-COMP:11060"/>
        <dbReference type="Rhea" id="RHEA-COMP:11605"/>
        <dbReference type="ChEBI" id="CHEBI:15377"/>
        <dbReference type="ChEBI" id="CHEBI:30013"/>
        <dbReference type="ChEBI" id="CHEBI:43474"/>
        <dbReference type="ChEBI" id="CHEBI:61977"/>
        <dbReference type="EC" id="3.1.3.16"/>
    </reaction>
</comment>
<reference evidence="3" key="1">
    <citation type="submission" date="2021-01" db="EMBL/GenBank/DDBJ databases">
        <authorList>
            <consortium name="Genoscope - CEA"/>
            <person name="William W."/>
        </authorList>
    </citation>
    <scope>NUCLEOTIDE SEQUENCE</scope>
</reference>
<keyword evidence="1" id="KW-0378">Hydrolase</keyword>
<dbReference type="GO" id="GO:0004722">
    <property type="term" value="F:protein serine/threonine phosphatase activity"/>
    <property type="evidence" value="ECO:0007669"/>
    <property type="project" value="UniProtKB-EC"/>
</dbReference>
<evidence type="ECO:0000313" key="4">
    <source>
        <dbReference type="Proteomes" id="UP000683925"/>
    </source>
</evidence>
<evidence type="ECO:0000256" key="1">
    <source>
        <dbReference type="RuleBase" id="RU004273"/>
    </source>
</evidence>
<comment type="caution">
    <text evidence="3">The sequence shown here is derived from an EMBL/GenBank/DDBJ whole genome shotgun (WGS) entry which is preliminary data.</text>
</comment>
<feature type="domain" description="Serine/threonine specific protein phosphatases" evidence="2">
    <location>
        <begin position="549"/>
        <end position="554"/>
    </location>
</feature>
<dbReference type="Proteomes" id="UP000683925">
    <property type="component" value="Unassembled WGS sequence"/>
</dbReference>
<dbReference type="SMART" id="SM00156">
    <property type="entry name" value="PP2Ac"/>
    <property type="match status" value="1"/>
</dbReference>
<proteinExistence type="inferred from homology"/>